<sequence>MPLPSFTGPGILSYDEAAFSHPAPESSVRTINKYHFLQSELSDAEVSLLLNYRPDDSGSISDDDTISTSSDTYASPVSDALVDSYPLLPNTSTMILVDCETGLIYEAEATLRQVPKPRPGSIGRFEADLERIPFVHEEVPAQRTQSYKILPAKWISLLDESETGRKLVFIGSLLSHTSPGHYTILPVDIQELDRYSCPAVLFSWYTCIPKILGLKSLSKLVEIAALYEHWKDEKELTFDPIDDFNYFLKKNTTYKERGSPCLKDVTRAMIRHFRRVGGLAIDNGSHWRLPRDAHLPFGHDCYKPLELDATSDIFPEAVSAKHRTLSNRYSISTYEKWFEDCFLPLRQQYYDAYNRLSMSYKRHLIKWCPILRGRVLSSVTDHPPCTKIARNEISFGRQLLLNGRGTIDDALGLRHIRIFLEQWKPWVPAGVESVEKLTTIRCIWVFAELLLRDSMEDEKALWEDVILLHTGLTLEEIVRDYREGAGSVVHRDELAKHRKQNYESLYRFDVS</sequence>
<dbReference type="AlphaFoldDB" id="A0A3E2GRK8"/>
<accession>A0A3E2GRK8</accession>
<reference evidence="1 2" key="1">
    <citation type="submission" date="2018-05" db="EMBL/GenBank/DDBJ databases">
        <title>Draft genome sequence of Scytalidium lignicola DSM 105466, a ubiquitous saprotrophic fungus.</title>
        <authorList>
            <person name="Buettner E."/>
            <person name="Gebauer A.M."/>
            <person name="Hofrichter M."/>
            <person name="Liers C."/>
            <person name="Kellner H."/>
        </authorList>
    </citation>
    <scope>NUCLEOTIDE SEQUENCE [LARGE SCALE GENOMIC DNA]</scope>
    <source>
        <strain evidence="1 2">DSM 105466</strain>
    </source>
</reference>
<feature type="non-terminal residue" evidence="1">
    <location>
        <position position="1"/>
    </location>
</feature>
<dbReference type="OrthoDB" id="10549627at2759"/>
<feature type="non-terminal residue" evidence="1">
    <location>
        <position position="511"/>
    </location>
</feature>
<evidence type="ECO:0000313" key="2">
    <source>
        <dbReference type="Proteomes" id="UP000258309"/>
    </source>
</evidence>
<gene>
    <name evidence="1" type="ORF">B7463_g12651</name>
</gene>
<evidence type="ECO:0000313" key="1">
    <source>
        <dbReference type="EMBL" id="RFU23687.1"/>
    </source>
</evidence>
<comment type="caution">
    <text evidence="1">The sequence shown here is derived from an EMBL/GenBank/DDBJ whole genome shotgun (WGS) entry which is preliminary data.</text>
</comment>
<dbReference type="EMBL" id="NCSJ02000654">
    <property type="protein sequence ID" value="RFU23687.1"/>
    <property type="molecule type" value="Genomic_DNA"/>
</dbReference>
<keyword evidence="2" id="KW-1185">Reference proteome</keyword>
<name>A0A3E2GRK8_SCYLI</name>
<organism evidence="1 2">
    <name type="scientific">Scytalidium lignicola</name>
    <name type="common">Hyphomycete</name>
    <dbReference type="NCBI Taxonomy" id="5539"/>
    <lineage>
        <taxon>Eukaryota</taxon>
        <taxon>Fungi</taxon>
        <taxon>Dikarya</taxon>
        <taxon>Ascomycota</taxon>
        <taxon>Pezizomycotina</taxon>
        <taxon>Leotiomycetes</taxon>
        <taxon>Leotiomycetes incertae sedis</taxon>
        <taxon>Scytalidium</taxon>
    </lineage>
</organism>
<dbReference type="Proteomes" id="UP000258309">
    <property type="component" value="Unassembled WGS sequence"/>
</dbReference>
<proteinExistence type="predicted"/>
<protein>
    <submittedName>
        <fullName evidence="1">Uncharacterized protein</fullName>
    </submittedName>
</protein>